<dbReference type="InterPro" id="IPR050678">
    <property type="entry name" value="DNA_Partitioning_ATPase"/>
</dbReference>
<keyword evidence="3" id="KW-1185">Reference proteome</keyword>
<dbReference type="Proteomes" id="UP001302662">
    <property type="component" value="Chromosome"/>
</dbReference>
<name>A0AA96ZYL6_9EURY</name>
<evidence type="ECO:0000313" key="2">
    <source>
        <dbReference type="EMBL" id="WNY28971.1"/>
    </source>
</evidence>
<proteinExistence type="predicted"/>
<dbReference type="PANTHER" id="PTHR13696:SF52">
    <property type="entry name" value="PARA FAMILY PROTEIN CT_582"/>
    <property type="match status" value="1"/>
</dbReference>
<protein>
    <recommendedName>
        <fullName evidence="1">AAA domain-containing protein</fullName>
    </recommendedName>
</protein>
<dbReference type="InterPro" id="IPR025669">
    <property type="entry name" value="AAA_dom"/>
</dbReference>
<sequence length="354" mass="39803">MSKVITFYNHKGGVAKTTNVFNLAQFIADSGNKVLVVDADPQCNATELLLAERLNEMDEKESTTHEEQILPGTSLLDIMKPRIEGAVPEINIEEIEVINIRDNLDLIKGDVALTSIEDALSEAHSQRHATKTHERRTYCAFGDLLTRFGDKNNYDYILIDLGPSSGALTRSCFLACDAFYIPVNPDRFDVQAISTLSEIIDRWMAEHAEIYGTYKNVGLPIKHGKPQFLGLAIQNLKMVNGRPKPGFKMWVDRIPQKAISNLFPVLQNHSDSDHDLLFNIDSKSLVAAEVPDFGSLAPLMQEFGKAVYSITRDDTKRATETGISWGGATWNDAQRRMEKYKGVYSKMYDRLEWI</sequence>
<dbReference type="SUPFAM" id="SSF52540">
    <property type="entry name" value="P-loop containing nucleoside triphosphate hydrolases"/>
    <property type="match status" value="1"/>
</dbReference>
<dbReference type="Gene3D" id="3.40.50.300">
    <property type="entry name" value="P-loop containing nucleotide triphosphate hydrolases"/>
    <property type="match status" value="1"/>
</dbReference>
<dbReference type="InterPro" id="IPR027417">
    <property type="entry name" value="P-loop_NTPase"/>
</dbReference>
<organism evidence="2 3">
    <name type="scientific">Methanimicrococcus stummii</name>
    <dbReference type="NCBI Taxonomy" id="3028294"/>
    <lineage>
        <taxon>Archaea</taxon>
        <taxon>Methanobacteriati</taxon>
        <taxon>Methanobacteriota</taxon>
        <taxon>Stenosarchaea group</taxon>
        <taxon>Methanomicrobia</taxon>
        <taxon>Methanosarcinales</taxon>
        <taxon>Methanosarcinaceae</taxon>
        <taxon>Methanimicrococcus</taxon>
    </lineage>
</organism>
<feature type="domain" description="AAA" evidence="1">
    <location>
        <begin position="2"/>
        <end position="203"/>
    </location>
</feature>
<gene>
    <name evidence="2" type="ORF">MmiEs2_11840</name>
</gene>
<evidence type="ECO:0000313" key="3">
    <source>
        <dbReference type="Proteomes" id="UP001302662"/>
    </source>
</evidence>
<dbReference type="RefSeq" id="WP_316558974.1">
    <property type="nucleotide sequence ID" value="NZ_CP131062.1"/>
</dbReference>
<dbReference type="CDD" id="cd02042">
    <property type="entry name" value="ParAB_family"/>
    <property type="match status" value="1"/>
</dbReference>
<dbReference type="AlphaFoldDB" id="A0AA96ZYL6"/>
<dbReference type="GeneID" id="85197658"/>
<dbReference type="EMBL" id="CP131062">
    <property type="protein sequence ID" value="WNY28971.1"/>
    <property type="molecule type" value="Genomic_DNA"/>
</dbReference>
<dbReference type="PANTHER" id="PTHR13696">
    <property type="entry name" value="P-LOOP CONTAINING NUCLEOSIDE TRIPHOSPHATE HYDROLASE"/>
    <property type="match status" value="1"/>
</dbReference>
<dbReference type="KEGG" id="mees:MmiEs2_11840"/>
<evidence type="ECO:0000259" key="1">
    <source>
        <dbReference type="Pfam" id="PF13614"/>
    </source>
</evidence>
<reference evidence="2 3" key="1">
    <citation type="submission" date="2023-07" db="EMBL/GenBank/DDBJ databases">
        <title>Closed genome sequence of Methanimicrococcus sp. Es2.</title>
        <authorList>
            <person name="Protasov E."/>
            <person name="Platt K."/>
            <person name="Reeh H."/>
            <person name="Poehlein A."/>
            <person name="Daniel R."/>
            <person name="Brune A."/>
        </authorList>
    </citation>
    <scope>NUCLEOTIDE SEQUENCE [LARGE SCALE GENOMIC DNA]</scope>
    <source>
        <strain evidence="2 3">Es2</strain>
    </source>
</reference>
<accession>A0AA96ZYL6</accession>
<dbReference type="Pfam" id="PF13614">
    <property type="entry name" value="AAA_31"/>
    <property type="match status" value="1"/>
</dbReference>